<feature type="domain" description="DNA-directed DNA polymerase family B multifunctional" evidence="6">
    <location>
        <begin position="323"/>
        <end position="391"/>
    </location>
</feature>
<dbReference type="PRINTS" id="PR00106">
    <property type="entry name" value="DNAPOLB"/>
</dbReference>
<dbReference type="GO" id="GO:0003887">
    <property type="term" value="F:DNA-directed DNA polymerase activity"/>
    <property type="evidence" value="ECO:0007669"/>
    <property type="project" value="UniProtKB-KW"/>
</dbReference>
<dbReference type="Pfam" id="PF00136">
    <property type="entry name" value="DNA_pol_B"/>
    <property type="match status" value="1"/>
</dbReference>
<evidence type="ECO:0000259" key="6">
    <source>
        <dbReference type="Pfam" id="PF00136"/>
    </source>
</evidence>
<dbReference type="EC" id="2.7.7.7" evidence="2"/>
<dbReference type="InterPro" id="IPR006172">
    <property type="entry name" value="DNA-dir_DNA_pol_B"/>
</dbReference>
<keyword evidence="4" id="KW-0548">Nucleotidyltransferase</keyword>
<evidence type="ECO:0000313" key="7">
    <source>
        <dbReference type="EMBL" id="KAK3235379.1"/>
    </source>
</evidence>
<dbReference type="InterPro" id="IPR043502">
    <property type="entry name" value="DNA/RNA_pol_sf"/>
</dbReference>
<keyword evidence="3" id="KW-0808">Transferase</keyword>
<dbReference type="GO" id="GO:0000166">
    <property type="term" value="F:nucleotide binding"/>
    <property type="evidence" value="ECO:0007669"/>
    <property type="project" value="InterPro"/>
</dbReference>
<name>A0AAE0BG54_9CHLO</name>
<protein>
    <recommendedName>
        <fullName evidence="2">DNA-directed DNA polymerase</fullName>
        <ecNumber evidence="2">2.7.7.7</ecNumber>
    </recommendedName>
</protein>
<dbReference type="Proteomes" id="UP001190700">
    <property type="component" value="Unassembled WGS sequence"/>
</dbReference>
<accession>A0AAE0BG54</accession>
<evidence type="ECO:0000256" key="5">
    <source>
        <dbReference type="ARBA" id="ARBA00022932"/>
    </source>
</evidence>
<keyword evidence="5" id="KW-0239">DNA-directed DNA polymerase</keyword>
<organism evidence="7 8">
    <name type="scientific">Cymbomonas tetramitiformis</name>
    <dbReference type="NCBI Taxonomy" id="36881"/>
    <lineage>
        <taxon>Eukaryota</taxon>
        <taxon>Viridiplantae</taxon>
        <taxon>Chlorophyta</taxon>
        <taxon>Pyramimonadophyceae</taxon>
        <taxon>Pyramimonadales</taxon>
        <taxon>Pyramimonadaceae</taxon>
        <taxon>Cymbomonas</taxon>
    </lineage>
</organism>
<dbReference type="EMBL" id="LGRX02035303">
    <property type="protein sequence ID" value="KAK3235379.1"/>
    <property type="molecule type" value="Genomic_DNA"/>
</dbReference>
<reference evidence="7 8" key="1">
    <citation type="journal article" date="2015" name="Genome Biol. Evol.">
        <title>Comparative Genomics of a Bacterivorous Green Alga Reveals Evolutionary Causalities and Consequences of Phago-Mixotrophic Mode of Nutrition.</title>
        <authorList>
            <person name="Burns J.A."/>
            <person name="Paasch A."/>
            <person name="Narechania A."/>
            <person name="Kim E."/>
        </authorList>
    </citation>
    <scope>NUCLEOTIDE SEQUENCE [LARGE SCALE GENOMIC DNA]</scope>
    <source>
        <strain evidence="7 8">PLY_AMNH</strain>
    </source>
</reference>
<dbReference type="SUPFAM" id="SSF56672">
    <property type="entry name" value="DNA/RNA polymerases"/>
    <property type="match status" value="1"/>
</dbReference>
<evidence type="ECO:0000256" key="3">
    <source>
        <dbReference type="ARBA" id="ARBA00022679"/>
    </source>
</evidence>
<dbReference type="InterPro" id="IPR006134">
    <property type="entry name" value="DNA-dir_DNA_pol_B_multi_dom"/>
</dbReference>
<comment type="caution">
    <text evidence="7">The sequence shown here is derived from an EMBL/GenBank/DDBJ whole genome shotgun (WGS) entry which is preliminary data.</text>
</comment>
<evidence type="ECO:0000256" key="4">
    <source>
        <dbReference type="ARBA" id="ARBA00022695"/>
    </source>
</evidence>
<dbReference type="Gene3D" id="1.10.287.690">
    <property type="entry name" value="Helix hairpin bin"/>
    <property type="match status" value="1"/>
</dbReference>
<sequence length="746" mass="82960">MGSPNGILHVGTCVDTQTDELRVRGIRLKDEARVLLPAAPRITKLRCLIMETPYDNAFDADAFIAEMRDNHQADVRVRSSLVRVTPCVNDATGGSWREARCAFMYFKGAERADLLQRYATDEYGCTELRREVHDDAARKTYMRRAQLLPYNAWPCGVTAKQESRCESVPATEIRRVLRAWILRPTFGHDGTISEARATCVRSGRERTCVRADGVSDRDFQAQLVDALQRYETVDCLLCDATDDDRVRRHGCATSYLSACVRATGRVYLRCQDASAIDMTELCQEMYARGLSGYEFGPRDELLYRSKTRLFIHNASLSLAAHVAGEEWVVLPPLARRKREEGSGGGRGIGGCQLRPTLGVHHARVTVYDFASFYPSCIAKFNLGPDTVVAQEVCPASRRAWLPVYHIGGEHDAQCDCCAAVTFTARSRTVGVLRDGHRNVRVWVNAQRDEGNAVTIMHAALRCSPMAIAASGLLRERLSCQERGDTEGAAACKLLCNACFGMLNQRGPNNFLRSAAAYRAVVLQGRAYLLTALCIFYRRDMITVYGVTDSLFVRGDHDAPGKVAEEITQELDAMHAQPKLAHPARPSQTVVLRCVDIFSRLVIYAMNSYAGVYHKTVHTECLVEREHILGCKLSGFRYRNVDYAWQRAGFVLHCAAHVHAEQDVLSIVHGYLQRFRGMSAKQMAAYCGTIAEADPASKRAAVNCVIAAEMRARVVRAHGNGSLAWDGTTEQEVARLVDAFFTYARFA</sequence>
<keyword evidence="8" id="KW-1185">Reference proteome</keyword>
<dbReference type="GO" id="GO:0003677">
    <property type="term" value="F:DNA binding"/>
    <property type="evidence" value="ECO:0007669"/>
    <property type="project" value="InterPro"/>
</dbReference>
<dbReference type="Gene3D" id="3.90.1600.10">
    <property type="entry name" value="Palm domain of DNA polymerase"/>
    <property type="match status" value="2"/>
</dbReference>
<dbReference type="AlphaFoldDB" id="A0AAE0BG54"/>
<evidence type="ECO:0000313" key="8">
    <source>
        <dbReference type="Proteomes" id="UP001190700"/>
    </source>
</evidence>
<gene>
    <name evidence="7" type="ORF">CYMTET_54410</name>
</gene>
<evidence type="ECO:0000256" key="2">
    <source>
        <dbReference type="ARBA" id="ARBA00012417"/>
    </source>
</evidence>
<comment type="similarity">
    <text evidence="1">Belongs to the DNA polymerase type-B family.</text>
</comment>
<evidence type="ECO:0000256" key="1">
    <source>
        <dbReference type="ARBA" id="ARBA00005755"/>
    </source>
</evidence>
<proteinExistence type="inferred from homology"/>
<dbReference type="InterPro" id="IPR023211">
    <property type="entry name" value="DNA_pol_palm_dom_sf"/>
</dbReference>